<proteinExistence type="predicted"/>
<keyword evidence="2" id="KW-1185">Reference proteome</keyword>
<protein>
    <submittedName>
        <fullName evidence="1">Uncharacterized protein</fullName>
    </submittedName>
</protein>
<name>A0A1I1EE72_NATHA</name>
<accession>A0A1I1EE72</accession>
<dbReference type="OrthoDB" id="209765at2157"/>
<dbReference type="RefSeq" id="WP_007140021.1">
    <property type="nucleotide sequence ID" value="NZ_FOKW01000002.1"/>
</dbReference>
<organism evidence="1 2">
    <name type="scientific">Natronobacterium haloterrestre</name>
    <name type="common">Halobiforma haloterrestris</name>
    <dbReference type="NCBI Taxonomy" id="148448"/>
    <lineage>
        <taxon>Archaea</taxon>
        <taxon>Methanobacteriati</taxon>
        <taxon>Methanobacteriota</taxon>
        <taxon>Stenosarchaea group</taxon>
        <taxon>Halobacteria</taxon>
        <taxon>Halobacteriales</taxon>
        <taxon>Natrialbaceae</taxon>
        <taxon>Natronobacterium</taxon>
    </lineage>
</organism>
<dbReference type="GeneID" id="54851561"/>
<dbReference type="AlphaFoldDB" id="A0A1I1EE72"/>
<gene>
    <name evidence="1" type="ORF">SAMN05444422_102406</name>
</gene>
<evidence type="ECO:0000313" key="2">
    <source>
        <dbReference type="Proteomes" id="UP000199161"/>
    </source>
</evidence>
<sequence>MCIYCTYRERDGWATLLEYDDVYQEAMAADATTESTHGFHDSWDDLKDELAL</sequence>
<evidence type="ECO:0000313" key="1">
    <source>
        <dbReference type="EMBL" id="SFB85415.1"/>
    </source>
</evidence>
<reference evidence="2" key="1">
    <citation type="submission" date="2016-10" db="EMBL/GenBank/DDBJ databases">
        <authorList>
            <person name="Varghese N."/>
            <person name="Submissions S."/>
        </authorList>
    </citation>
    <scope>NUCLEOTIDE SEQUENCE [LARGE SCALE GENOMIC DNA]</scope>
    <source>
        <strain evidence="2">DSM 13078</strain>
    </source>
</reference>
<dbReference type="Proteomes" id="UP000199161">
    <property type="component" value="Unassembled WGS sequence"/>
</dbReference>
<dbReference type="EMBL" id="FOKW01000002">
    <property type="protein sequence ID" value="SFB85415.1"/>
    <property type="molecule type" value="Genomic_DNA"/>
</dbReference>